<feature type="compositionally biased region" description="Polar residues" evidence="1">
    <location>
        <begin position="1"/>
        <end position="10"/>
    </location>
</feature>
<evidence type="ECO:0000256" key="1">
    <source>
        <dbReference type="SAM" id="MobiDB-lite"/>
    </source>
</evidence>
<dbReference type="OrthoDB" id="3297477at2"/>
<dbReference type="AlphaFoldDB" id="A0A5P2CZ93"/>
<name>A0A5P2CZ93_STRVZ</name>
<evidence type="ECO:0000256" key="2">
    <source>
        <dbReference type="SAM" id="Phobius"/>
    </source>
</evidence>
<keyword evidence="2" id="KW-0472">Membrane</keyword>
<keyword evidence="2" id="KW-0812">Transmembrane</keyword>
<protein>
    <submittedName>
        <fullName evidence="3">ABC transporter permease</fullName>
    </submittedName>
</protein>
<keyword evidence="2" id="KW-1133">Transmembrane helix</keyword>
<gene>
    <name evidence="3" type="ORF">DEJ50_10575</name>
</gene>
<dbReference type="Proteomes" id="UP000325211">
    <property type="component" value="Chromosome"/>
</dbReference>
<feature type="transmembrane region" description="Helical" evidence="2">
    <location>
        <begin position="128"/>
        <end position="155"/>
    </location>
</feature>
<feature type="transmembrane region" description="Helical" evidence="2">
    <location>
        <begin position="82"/>
        <end position="107"/>
    </location>
</feature>
<evidence type="ECO:0000313" key="4">
    <source>
        <dbReference type="Proteomes" id="UP000325211"/>
    </source>
</evidence>
<dbReference type="RefSeq" id="WP_150207307.1">
    <property type="nucleotide sequence ID" value="NZ_CP029190.1"/>
</dbReference>
<reference evidence="3 4" key="1">
    <citation type="submission" date="2018-05" db="EMBL/GenBank/DDBJ databases">
        <title>Streptomyces venezuelae.</title>
        <authorList>
            <person name="Kim W."/>
            <person name="Lee N."/>
            <person name="Cho B.-K."/>
        </authorList>
    </citation>
    <scope>NUCLEOTIDE SEQUENCE [LARGE SCALE GENOMIC DNA]</scope>
    <source>
        <strain evidence="3 4">ATCC 21782</strain>
    </source>
</reference>
<dbReference type="EMBL" id="CP029190">
    <property type="protein sequence ID" value="QES48195.1"/>
    <property type="molecule type" value="Genomic_DNA"/>
</dbReference>
<feature type="transmembrane region" description="Helical" evidence="2">
    <location>
        <begin position="47"/>
        <end position="70"/>
    </location>
</feature>
<feature type="transmembrane region" description="Helical" evidence="2">
    <location>
        <begin position="257"/>
        <end position="278"/>
    </location>
</feature>
<accession>A0A5P2CZ93</accession>
<sequence length="283" mass="29270">MSAPVNTARQEQQDRQRYDSPLPAARPTLVHALASEWTKLVSVRSTLWTLASLVVLVVGIGSIAVIQTTAYDYEQMPFTGPAMFGLLVGQVSVIVLGVLSICSEYGTGLIRTTLTAAPDRYRVLTAKYVVFGTVALGAVLSSVALVGFFAAMMHSGAGSGVHTAREWLWAVSGSVYVTVLGVLALAVGALVRHSAGGIAVMLGVVTVPPVLGAMLGAWEATRDVGQTLVTYSPPVALIQLFGADSSTGSSEAIPSDLAQLGLVGLVTAAAVAGSYLVVGRRDV</sequence>
<evidence type="ECO:0000313" key="3">
    <source>
        <dbReference type="EMBL" id="QES48195.1"/>
    </source>
</evidence>
<feature type="region of interest" description="Disordered" evidence="1">
    <location>
        <begin position="1"/>
        <end position="21"/>
    </location>
</feature>
<feature type="transmembrane region" description="Helical" evidence="2">
    <location>
        <begin position="167"/>
        <end position="191"/>
    </location>
</feature>
<organism evidence="3 4">
    <name type="scientific">Streptomyces venezuelae</name>
    <dbReference type="NCBI Taxonomy" id="54571"/>
    <lineage>
        <taxon>Bacteria</taxon>
        <taxon>Bacillati</taxon>
        <taxon>Actinomycetota</taxon>
        <taxon>Actinomycetes</taxon>
        <taxon>Kitasatosporales</taxon>
        <taxon>Streptomycetaceae</taxon>
        <taxon>Streptomyces</taxon>
    </lineage>
</organism>
<proteinExistence type="predicted"/>
<feature type="transmembrane region" description="Helical" evidence="2">
    <location>
        <begin position="198"/>
        <end position="218"/>
    </location>
</feature>